<evidence type="ECO:0000313" key="20">
    <source>
        <dbReference type="EMBL" id="MDZ5457385.1"/>
    </source>
</evidence>
<evidence type="ECO:0000256" key="13">
    <source>
        <dbReference type="PROSITE-ProRule" id="PRU00169"/>
    </source>
</evidence>
<feature type="domain" description="Histidine kinase" evidence="16">
    <location>
        <begin position="798"/>
        <end position="1019"/>
    </location>
</feature>
<dbReference type="InterPro" id="IPR013656">
    <property type="entry name" value="PAS_4"/>
</dbReference>
<name>A0ABU5IFT7_9BURK</name>
<evidence type="ECO:0000256" key="7">
    <source>
        <dbReference type="ARBA" id="ARBA00022741"/>
    </source>
</evidence>
<dbReference type="PRINTS" id="PR00344">
    <property type="entry name" value="BCTRLSENSOR"/>
</dbReference>
<protein>
    <recommendedName>
        <fullName evidence="3">histidine kinase</fullName>
        <ecNumber evidence="3">2.7.13.3</ecNumber>
    </recommendedName>
</protein>
<dbReference type="InterPro" id="IPR036641">
    <property type="entry name" value="HPT_dom_sf"/>
</dbReference>
<feature type="domain" description="Response regulatory" evidence="17">
    <location>
        <begin position="1187"/>
        <end position="1305"/>
    </location>
</feature>
<dbReference type="Pfam" id="PF00072">
    <property type="entry name" value="Response_reg"/>
    <property type="match status" value="1"/>
</dbReference>
<dbReference type="EC" id="2.7.13.3" evidence="3"/>
<dbReference type="PROSITE" id="PS50894">
    <property type="entry name" value="HPT"/>
    <property type="match status" value="1"/>
</dbReference>
<feature type="coiled-coil region" evidence="14">
    <location>
        <begin position="370"/>
        <end position="404"/>
    </location>
</feature>
<sequence length="1531" mass="164566">MQALTPGPRGGSQARPLSHWAAGMLVGTVLVTALVLGLVMERFVRHHEVKQSRQALAQVAWQLRDELERGMAERYDEVRSMAASRQLHALDHPEQLREALQAVKDKSPLSTWVGVADAQGQVLAAADGLLEGRSAAQRPWFKRAVQGVPYVGDVHPAALLAGVLPASAEPWRFVDMSAPIVEGGRVQGVLAVHLSWEWARALSRGLLSPELAARGVEVRIARADGEVLVGPPGDADARLDLPALQRAAVADPGWFAAGSGGLVAVEPTRARDRYPGLGWVVVVRQPMDAALAAYGTLRLQLVLATLAIALALGLLTPALARRLAGPLRQITGALAQAAPGALRLRGAAYREAHELADTLQALRGRDAQQAAELRGLNASLEERVAERTAELERARRDLRNIINALPSAICHWDAGLLNRFANEAYRDWFGVDPLTVTGWHFSAVFGKEAFERNRLHLEAALRGERGTVERTFLRPNGRGERHALMHFIPDQSGGGPASGLYIVLHDVTEIVQSRRALDAERQRLQDILRDTNVGTWEWHVPTGELRIDERWASLLGHTAAELRPATVQTWEALTHPQDVAEAYRLLQAHFAGETEVYDVELRMRHREGHWVWLHSTARVASRGADGAPQWVHGIHQDVTRAKATQQQLAANQAFLERIGRVSGVGGWQLDLRSGAVEWSAQLCRVVGAGPESMATLEQVLDFYPGPGREQLREAVRAAAEEGRGYDLELPFRTADGRDVWVRTVGEPDRDPSDPDGPPVRVTGTFQDVSERHAVASALREAKRAAESANAAKSEFLANMSHEIRTPLNAVIGLSYLLEQSRLDGEQRDAVAKIQVASRTLLGVVNDVLDLAKIEARQMELELRSFDLRALLQDLRDLFSPQAHAKGLRLAVDDPADAPDLLVGDDTRLRQVLVNLLSNALKFTESGEVALQVRAEPLDDARVRLHLAVQDSGAGMAPALLQRLFTPFTQADAGTTRRFGGTGLGLSIVRRLVNLMGGDVSVRSEVGRGSRFDVTLELGLSRRPGEAGSALQVLVAGGDAARRTALGDLCRRLGWRAQASALKEASAQLQPTGAQAGTAGEAQAAAPDVLLLDATAGEAGGLLAQALAAHRVTGRPVVLLTAAAGADEAPDGGDVALLPHGRLAWPASTSSLFSAVAQALARHGAAPDHAVPGQQPLPVGCRALPGVRVLVVDDSGINREVAQRILALQGALVSTCNDGAQALERLRRDAAVYDLVLMDVQMPVMDGLEATRRIRGELGLTRLPVLALSAGALVSERANARAAGMDDFLSKPLDPRTLVSSIRWHVEKAQGQPLPYESSVTAAVAAAPAEPPAPDWPVVAGVDTAAVSRRLGGDFKLFKELLARLLQTLAELEDEAAALRLLAEDAPGLAARMHRLRGSASMLGLTRLQETAHALELGLKGGGLSAADAQNLCVCLSRQIVEYRVAARAVLEPPVVELPMAVDAPLDGAAIDEFVSLLESQSFEAEEMFGKMASQLRAILDEEEFKILSEAVEGLDFAKAGKILTTSIRFKK</sequence>
<dbReference type="SMART" id="SM00388">
    <property type="entry name" value="HisKA"/>
    <property type="match status" value="1"/>
</dbReference>
<dbReference type="InterPro" id="IPR008207">
    <property type="entry name" value="Sig_transdc_His_kin_Hpt_dom"/>
</dbReference>
<dbReference type="InterPro" id="IPR000014">
    <property type="entry name" value="PAS"/>
</dbReference>
<evidence type="ECO:0000259" key="17">
    <source>
        <dbReference type="PROSITE" id="PS50110"/>
    </source>
</evidence>
<dbReference type="SUPFAM" id="SSF47226">
    <property type="entry name" value="Histidine-containing phosphotransfer domain, HPT domain"/>
    <property type="match status" value="1"/>
</dbReference>
<feature type="domain" description="PAC" evidence="18">
    <location>
        <begin position="597"/>
        <end position="650"/>
    </location>
</feature>
<dbReference type="Gene3D" id="3.30.565.10">
    <property type="entry name" value="Histidine kinase-like ATPase, C-terminal domain"/>
    <property type="match status" value="1"/>
</dbReference>
<dbReference type="Pfam" id="PF02518">
    <property type="entry name" value="HATPase_c"/>
    <property type="match status" value="1"/>
</dbReference>
<dbReference type="Gene3D" id="1.10.287.130">
    <property type="match status" value="1"/>
</dbReference>
<organism evidence="20 21">
    <name type="scientific">Azohydromonas lata</name>
    <dbReference type="NCBI Taxonomy" id="45677"/>
    <lineage>
        <taxon>Bacteria</taxon>
        <taxon>Pseudomonadati</taxon>
        <taxon>Pseudomonadota</taxon>
        <taxon>Betaproteobacteria</taxon>
        <taxon>Burkholderiales</taxon>
        <taxon>Sphaerotilaceae</taxon>
        <taxon>Azohydromonas</taxon>
    </lineage>
</organism>
<accession>A0ABU5IFT7</accession>
<feature type="modified residue" description="4-aspartylphosphate" evidence="13">
    <location>
        <position position="1092"/>
    </location>
</feature>
<dbReference type="InterPro" id="IPR036890">
    <property type="entry name" value="HATPase_C_sf"/>
</dbReference>
<comment type="subcellular location">
    <subcellularLocation>
        <location evidence="2">Cell membrane</location>
        <topology evidence="2">Multi-pass membrane protein</topology>
    </subcellularLocation>
</comment>
<dbReference type="SMART" id="SM00086">
    <property type="entry name" value="PAC"/>
    <property type="match status" value="3"/>
</dbReference>
<dbReference type="Pfam" id="PF00512">
    <property type="entry name" value="HisKA"/>
    <property type="match status" value="1"/>
</dbReference>
<dbReference type="InterPro" id="IPR004358">
    <property type="entry name" value="Sig_transdc_His_kin-like_C"/>
</dbReference>
<evidence type="ECO:0000256" key="6">
    <source>
        <dbReference type="ARBA" id="ARBA00022692"/>
    </source>
</evidence>
<feature type="domain" description="Response regulatory" evidence="17">
    <location>
        <begin position="1031"/>
        <end position="1159"/>
    </location>
</feature>
<evidence type="ECO:0000259" key="18">
    <source>
        <dbReference type="PROSITE" id="PS50113"/>
    </source>
</evidence>
<keyword evidence="11 15" id="KW-0472">Membrane</keyword>
<evidence type="ECO:0000256" key="11">
    <source>
        <dbReference type="ARBA" id="ARBA00023136"/>
    </source>
</evidence>
<dbReference type="InterPro" id="IPR001789">
    <property type="entry name" value="Sig_transdc_resp-reg_receiver"/>
</dbReference>
<dbReference type="SMART" id="SM00091">
    <property type="entry name" value="PAS"/>
    <property type="match status" value="3"/>
</dbReference>
<dbReference type="Gene3D" id="1.20.120.160">
    <property type="entry name" value="HPT domain"/>
    <property type="match status" value="1"/>
</dbReference>
<keyword evidence="6 15" id="KW-0812">Transmembrane</keyword>
<reference evidence="20 21" key="1">
    <citation type="submission" date="2023-11" db="EMBL/GenBank/DDBJ databases">
        <title>Draft genome of Azohydromonas lata strain H1 (DSM1123), a polyhydroxyalkanoate producer.</title>
        <authorList>
            <person name="Traversa D."/>
            <person name="D'Addabbo P."/>
            <person name="Pazzani C."/>
            <person name="Manzari C."/>
            <person name="Chiara M."/>
            <person name="Scrascia M."/>
        </authorList>
    </citation>
    <scope>NUCLEOTIDE SEQUENCE [LARGE SCALE GENOMIC DNA]</scope>
    <source>
        <strain evidence="20 21">H1</strain>
    </source>
</reference>
<comment type="caution">
    <text evidence="20">The sequence shown here is derived from an EMBL/GenBank/DDBJ whole genome shotgun (WGS) entry which is preliminary data.</text>
</comment>
<dbReference type="InterPro" id="IPR036097">
    <property type="entry name" value="HisK_dim/P_sf"/>
</dbReference>
<keyword evidence="9 15" id="KW-1133">Transmembrane helix</keyword>
<feature type="coiled-coil region" evidence="14">
    <location>
        <begin position="1354"/>
        <end position="1381"/>
    </location>
</feature>
<evidence type="ECO:0000256" key="2">
    <source>
        <dbReference type="ARBA" id="ARBA00004651"/>
    </source>
</evidence>
<dbReference type="PANTHER" id="PTHR45339">
    <property type="entry name" value="HYBRID SIGNAL TRANSDUCTION HISTIDINE KINASE J"/>
    <property type="match status" value="1"/>
</dbReference>
<evidence type="ECO:0000256" key="9">
    <source>
        <dbReference type="ARBA" id="ARBA00022989"/>
    </source>
</evidence>
<dbReference type="NCBIfam" id="TIGR00229">
    <property type="entry name" value="sensory_box"/>
    <property type="match status" value="3"/>
</dbReference>
<dbReference type="SMART" id="SM00448">
    <property type="entry name" value="REC"/>
    <property type="match status" value="1"/>
</dbReference>
<keyword evidence="7" id="KW-0547">Nucleotide-binding</keyword>
<evidence type="ECO:0000256" key="1">
    <source>
        <dbReference type="ARBA" id="ARBA00000085"/>
    </source>
</evidence>
<dbReference type="CDD" id="cd16922">
    <property type="entry name" value="HATPase_EvgS-ArcB-TorS-like"/>
    <property type="match status" value="1"/>
</dbReference>
<dbReference type="SMART" id="SM00387">
    <property type="entry name" value="HATPase_c"/>
    <property type="match status" value="1"/>
</dbReference>
<dbReference type="PROSITE" id="PS50109">
    <property type="entry name" value="HIS_KIN"/>
    <property type="match status" value="1"/>
</dbReference>
<dbReference type="SUPFAM" id="SSF52172">
    <property type="entry name" value="CheY-like"/>
    <property type="match status" value="1"/>
</dbReference>
<proteinExistence type="predicted"/>
<dbReference type="PROSITE" id="PS50113">
    <property type="entry name" value="PAC"/>
    <property type="match status" value="2"/>
</dbReference>
<dbReference type="RefSeq" id="WP_322465706.1">
    <property type="nucleotide sequence ID" value="NZ_JAXOJX010000018.1"/>
</dbReference>
<dbReference type="Gene3D" id="3.30.450.20">
    <property type="entry name" value="PAS domain"/>
    <property type="match status" value="4"/>
</dbReference>
<dbReference type="Gene3D" id="3.40.50.2300">
    <property type="match status" value="1"/>
</dbReference>
<dbReference type="InterPro" id="IPR001610">
    <property type="entry name" value="PAC"/>
</dbReference>
<dbReference type="InterPro" id="IPR005467">
    <property type="entry name" value="His_kinase_dom"/>
</dbReference>
<dbReference type="Proteomes" id="UP001293718">
    <property type="component" value="Unassembled WGS sequence"/>
</dbReference>
<dbReference type="InterPro" id="IPR003594">
    <property type="entry name" value="HATPase_dom"/>
</dbReference>
<evidence type="ECO:0000313" key="21">
    <source>
        <dbReference type="Proteomes" id="UP001293718"/>
    </source>
</evidence>
<evidence type="ECO:0000256" key="14">
    <source>
        <dbReference type="SAM" id="Coils"/>
    </source>
</evidence>
<dbReference type="Pfam" id="PF01627">
    <property type="entry name" value="Hpt"/>
    <property type="match status" value="1"/>
</dbReference>
<dbReference type="GO" id="GO:0005524">
    <property type="term" value="F:ATP binding"/>
    <property type="evidence" value="ECO:0007669"/>
    <property type="project" value="UniProtKB-KW"/>
</dbReference>
<evidence type="ECO:0000256" key="10">
    <source>
        <dbReference type="ARBA" id="ARBA00023012"/>
    </source>
</evidence>
<evidence type="ECO:0000256" key="3">
    <source>
        <dbReference type="ARBA" id="ARBA00012438"/>
    </source>
</evidence>
<dbReference type="SUPFAM" id="SSF55785">
    <property type="entry name" value="PYP-like sensor domain (PAS domain)"/>
    <property type="match status" value="3"/>
</dbReference>
<dbReference type="SUPFAM" id="SSF55874">
    <property type="entry name" value="ATPase domain of HSP90 chaperone/DNA topoisomerase II/histidine kinase"/>
    <property type="match status" value="1"/>
</dbReference>
<dbReference type="CDD" id="cd17546">
    <property type="entry name" value="REC_hyHK_CKI1_RcsC-like"/>
    <property type="match status" value="1"/>
</dbReference>
<evidence type="ECO:0000256" key="12">
    <source>
        <dbReference type="PROSITE-ProRule" id="PRU00110"/>
    </source>
</evidence>
<feature type="modified residue" description="Phosphohistidine" evidence="12">
    <location>
        <position position="1393"/>
    </location>
</feature>
<evidence type="ECO:0000259" key="16">
    <source>
        <dbReference type="PROSITE" id="PS50109"/>
    </source>
</evidence>
<dbReference type="InterPro" id="IPR035965">
    <property type="entry name" value="PAS-like_dom_sf"/>
</dbReference>
<dbReference type="CDD" id="cd00082">
    <property type="entry name" value="HisKA"/>
    <property type="match status" value="1"/>
</dbReference>
<feature type="domain" description="PAC" evidence="18">
    <location>
        <begin position="725"/>
        <end position="780"/>
    </location>
</feature>
<comment type="catalytic activity">
    <reaction evidence="1">
        <text>ATP + protein L-histidine = ADP + protein N-phospho-L-histidine.</text>
        <dbReference type="EC" id="2.7.13.3"/>
    </reaction>
</comment>
<dbReference type="InterPro" id="IPR013655">
    <property type="entry name" value="PAS_fold_3"/>
</dbReference>
<dbReference type="PROSITE" id="PS50110">
    <property type="entry name" value="RESPONSE_REGULATORY"/>
    <property type="match status" value="2"/>
</dbReference>
<evidence type="ECO:0000259" key="19">
    <source>
        <dbReference type="PROSITE" id="PS50894"/>
    </source>
</evidence>
<evidence type="ECO:0000256" key="8">
    <source>
        <dbReference type="ARBA" id="ARBA00022840"/>
    </source>
</evidence>
<dbReference type="EMBL" id="JAXOJX010000018">
    <property type="protein sequence ID" value="MDZ5457385.1"/>
    <property type="molecule type" value="Genomic_DNA"/>
</dbReference>
<evidence type="ECO:0000256" key="5">
    <source>
        <dbReference type="ARBA" id="ARBA00022553"/>
    </source>
</evidence>
<keyword evidence="14" id="KW-0175">Coiled coil</keyword>
<keyword evidence="4" id="KW-1003">Cell membrane</keyword>
<dbReference type="CDD" id="cd00088">
    <property type="entry name" value="HPT"/>
    <property type="match status" value="1"/>
</dbReference>
<dbReference type="PANTHER" id="PTHR45339:SF1">
    <property type="entry name" value="HYBRID SIGNAL TRANSDUCTION HISTIDINE KINASE J"/>
    <property type="match status" value="1"/>
</dbReference>
<feature type="transmembrane region" description="Helical" evidence="15">
    <location>
        <begin position="301"/>
        <end position="320"/>
    </location>
</feature>
<keyword evidence="21" id="KW-1185">Reference proteome</keyword>
<dbReference type="CDD" id="cd00130">
    <property type="entry name" value="PAS"/>
    <property type="match status" value="3"/>
</dbReference>
<dbReference type="InterPro" id="IPR003661">
    <property type="entry name" value="HisK_dim/P_dom"/>
</dbReference>
<keyword evidence="10" id="KW-0902">Two-component regulatory system</keyword>
<evidence type="ECO:0000256" key="15">
    <source>
        <dbReference type="SAM" id="Phobius"/>
    </source>
</evidence>
<dbReference type="InterPro" id="IPR011006">
    <property type="entry name" value="CheY-like_superfamily"/>
</dbReference>
<feature type="domain" description="HPt" evidence="19">
    <location>
        <begin position="1353"/>
        <end position="1449"/>
    </location>
</feature>
<evidence type="ECO:0000256" key="4">
    <source>
        <dbReference type="ARBA" id="ARBA00022475"/>
    </source>
</evidence>
<dbReference type="SUPFAM" id="SSF47384">
    <property type="entry name" value="Homodimeric domain of signal transducing histidine kinase"/>
    <property type="match status" value="1"/>
</dbReference>
<dbReference type="Pfam" id="PF08448">
    <property type="entry name" value="PAS_4"/>
    <property type="match status" value="1"/>
</dbReference>
<dbReference type="Pfam" id="PF08447">
    <property type="entry name" value="PAS_3"/>
    <property type="match status" value="2"/>
</dbReference>
<feature type="modified residue" description="4-aspartylphosphate" evidence="13">
    <location>
        <position position="1238"/>
    </location>
</feature>
<keyword evidence="8 20" id="KW-0067">ATP-binding</keyword>
<feature type="transmembrane region" description="Helical" evidence="15">
    <location>
        <begin position="20"/>
        <end position="40"/>
    </location>
</feature>
<dbReference type="InterPro" id="IPR000700">
    <property type="entry name" value="PAS-assoc_C"/>
</dbReference>
<gene>
    <name evidence="20" type="ORF">SM757_12470</name>
</gene>
<keyword evidence="5 13" id="KW-0597">Phosphoprotein</keyword>